<dbReference type="CDD" id="cd03424">
    <property type="entry name" value="NUDIX_ADPRase_Nudt5_UGPPase_Nudt14"/>
    <property type="match status" value="1"/>
</dbReference>
<dbReference type="AlphaFoldDB" id="A0A540VGW5"/>
<gene>
    <name evidence="5" type="ORF">FKZ61_09735</name>
</gene>
<feature type="region of interest" description="Disordered" evidence="3">
    <location>
        <begin position="1"/>
        <end position="27"/>
    </location>
</feature>
<dbReference type="RefSeq" id="WP_141609926.1">
    <property type="nucleotide sequence ID" value="NZ_VIGC02000010.1"/>
</dbReference>
<protein>
    <submittedName>
        <fullName evidence="5">NUDIX hydrolase</fullName>
    </submittedName>
</protein>
<dbReference type="PANTHER" id="PTHR11839">
    <property type="entry name" value="UDP/ADP-SUGAR PYROPHOSPHATASE"/>
    <property type="match status" value="1"/>
</dbReference>
<comment type="cofactor">
    <cofactor evidence="1">
        <name>Mg(2+)</name>
        <dbReference type="ChEBI" id="CHEBI:18420"/>
    </cofactor>
</comment>
<evidence type="ECO:0000313" key="6">
    <source>
        <dbReference type="Proteomes" id="UP000317371"/>
    </source>
</evidence>
<feature type="compositionally biased region" description="Pro residues" evidence="3">
    <location>
        <begin position="1"/>
        <end position="21"/>
    </location>
</feature>
<dbReference type="InterPro" id="IPR000086">
    <property type="entry name" value="NUDIX_hydrolase_dom"/>
</dbReference>
<dbReference type="PANTHER" id="PTHR11839:SF18">
    <property type="entry name" value="NUDIX HYDROLASE DOMAIN-CONTAINING PROTEIN"/>
    <property type="match status" value="1"/>
</dbReference>
<sequence length="207" mass="22559">MPGPNLPADPGPPAAADIPPPDDPRPWQTLSTRQAFRNRWVGVALDQVHLPTGAVYEYTRLEPAGVGVGVVGFNAAGQVLLEREYRHGVGQVIWQLPGGLASPEEDLQAAGLRELLEETGYAPRAVTGETVRYLGAVWDNPALGPGQSHLFAAWDLVPVDRPRRDPAELVTLHWRSPGWLQEAVRRGEIQDRVVVAAVAYCMLNGWI</sequence>
<evidence type="ECO:0000256" key="3">
    <source>
        <dbReference type="SAM" id="MobiDB-lite"/>
    </source>
</evidence>
<dbReference type="GO" id="GO:0019693">
    <property type="term" value="P:ribose phosphate metabolic process"/>
    <property type="evidence" value="ECO:0007669"/>
    <property type="project" value="TreeGrafter"/>
</dbReference>
<dbReference type="Proteomes" id="UP000317371">
    <property type="component" value="Unassembled WGS sequence"/>
</dbReference>
<organism evidence="5 6">
    <name type="scientific">Litorilinea aerophila</name>
    <dbReference type="NCBI Taxonomy" id="1204385"/>
    <lineage>
        <taxon>Bacteria</taxon>
        <taxon>Bacillati</taxon>
        <taxon>Chloroflexota</taxon>
        <taxon>Caldilineae</taxon>
        <taxon>Caldilineales</taxon>
        <taxon>Caldilineaceae</taxon>
        <taxon>Litorilinea</taxon>
    </lineage>
</organism>
<dbReference type="EMBL" id="VIGC01000010">
    <property type="protein sequence ID" value="TQE96009.1"/>
    <property type="molecule type" value="Genomic_DNA"/>
</dbReference>
<evidence type="ECO:0000313" key="5">
    <source>
        <dbReference type="EMBL" id="TQE96009.1"/>
    </source>
</evidence>
<reference evidence="5 6" key="1">
    <citation type="submission" date="2019-06" db="EMBL/GenBank/DDBJ databases">
        <title>Genome sequence of Litorilinea aerophila BAA-2444.</title>
        <authorList>
            <person name="Maclea K.S."/>
            <person name="Maurais E.G."/>
            <person name="Iannazzi L.C."/>
        </authorList>
    </citation>
    <scope>NUCLEOTIDE SEQUENCE [LARGE SCALE GENOMIC DNA]</scope>
    <source>
        <strain evidence="5 6">ATCC BAA-2444</strain>
    </source>
</reference>
<accession>A0A540VGW5</accession>
<dbReference type="InParanoid" id="A0A540VGW5"/>
<evidence type="ECO:0000256" key="1">
    <source>
        <dbReference type="ARBA" id="ARBA00001946"/>
    </source>
</evidence>
<dbReference type="PROSITE" id="PS51462">
    <property type="entry name" value="NUDIX"/>
    <property type="match status" value="1"/>
</dbReference>
<keyword evidence="2 5" id="KW-0378">Hydrolase</keyword>
<dbReference type="SUPFAM" id="SSF55811">
    <property type="entry name" value="Nudix"/>
    <property type="match status" value="1"/>
</dbReference>
<evidence type="ECO:0000256" key="2">
    <source>
        <dbReference type="ARBA" id="ARBA00022801"/>
    </source>
</evidence>
<proteinExistence type="predicted"/>
<dbReference type="GO" id="GO:0006753">
    <property type="term" value="P:nucleoside phosphate metabolic process"/>
    <property type="evidence" value="ECO:0007669"/>
    <property type="project" value="TreeGrafter"/>
</dbReference>
<feature type="domain" description="Nudix hydrolase" evidence="4">
    <location>
        <begin position="63"/>
        <end position="197"/>
    </location>
</feature>
<dbReference type="Gene3D" id="3.90.79.10">
    <property type="entry name" value="Nucleoside Triphosphate Pyrophosphohydrolase"/>
    <property type="match status" value="1"/>
</dbReference>
<dbReference type="InterPro" id="IPR015797">
    <property type="entry name" value="NUDIX_hydrolase-like_dom_sf"/>
</dbReference>
<dbReference type="OrthoDB" id="9806150at2"/>
<evidence type="ECO:0000259" key="4">
    <source>
        <dbReference type="PROSITE" id="PS51462"/>
    </source>
</evidence>
<comment type="caution">
    <text evidence="5">The sequence shown here is derived from an EMBL/GenBank/DDBJ whole genome shotgun (WGS) entry which is preliminary data.</text>
</comment>
<dbReference type="GO" id="GO:0016787">
    <property type="term" value="F:hydrolase activity"/>
    <property type="evidence" value="ECO:0007669"/>
    <property type="project" value="UniProtKB-KW"/>
</dbReference>
<name>A0A540VGW5_9CHLR</name>
<keyword evidence="6" id="KW-1185">Reference proteome</keyword>
<dbReference type="Pfam" id="PF00293">
    <property type="entry name" value="NUDIX"/>
    <property type="match status" value="1"/>
</dbReference>